<dbReference type="AlphaFoldDB" id="A0A5C3KIK4"/>
<evidence type="ECO:0000313" key="9">
    <source>
        <dbReference type="Proteomes" id="UP000307440"/>
    </source>
</evidence>
<protein>
    <recommendedName>
        <fullName evidence="10">G protein-coupled receptor 89</fullName>
    </recommendedName>
</protein>
<keyword evidence="4 5" id="KW-0472">Membrane</keyword>
<dbReference type="InterPro" id="IPR022535">
    <property type="entry name" value="Golgi_pH-regulator_cons_dom"/>
</dbReference>
<sequence>MALGSGRLGFETAILVSIRLILILGCRKYVLRTVHSTLKTLSVPHKVHGSEVELGELPLPTTHTPKSAGFSANPIALHSKVSGTVFAWAFAECCMMFALLVLQGMNVFTPRTRLVNWKFSVLSLVGTILVIIPSCISFLLALGGKTESLSIKTSCGPRFLLNSLPIILYFIALSFIPLPEGLTSPDFTTKILSRLIVVGTVVLGLLSGVGAVNNSWTYLPFLAQRSTCPTDSEIQGAEYSLSSVRSDLVQKRKQLAKASSTESQGSWLSRVGTSLRGGDDLSQEIKGLESLEYQMAKNVESLKARKDSLAYGATWQGSIVNLAGRVFAVYCVTRILSCLYNLITLPSQRSKSTLNYSDLLSSALAYGFSHLSSSTIQLEDIASFSRQLSLVLVGLIIVTSVRYVLRGVARVLRISSRSLGASLMMLVLAQIMGIYLLSTVVQMRSSFPPPPEPTDGSQENAVNLFSTIPEYELFGSLFDWTFLLAAFMYALLRWAAEKMNAIGDDI</sequence>
<comment type="subcellular location">
    <subcellularLocation>
        <location evidence="1">Membrane</location>
        <topology evidence="1">Multi-pass membrane protein</topology>
    </subcellularLocation>
</comment>
<dbReference type="PANTHER" id="PTHR15948:SF0">
    <property type="entry name" value="GOLGI PH REGULATOR A-RELATED"/>
    <property type="match status" value="1"/>
</dbReference>
<evidence type="ECO:0000256" key="2">
    <source>
        <dbReference type="ARBA" id="ARBA00022692"/>
    </source>
</evidence>
<feature type="transmembrane region" description="Helical" evidence="5">
    <location>
        <begin position="119"/>
        <end position="139"/>
    </location>
</feature>
<dbReference type="OrthoDB" id="264392at2759"/>
<feature type="transmembrane region" description="Helical" evidence="5">
    <location>
        <begin position="159"/>
        <end position="179"/>
    </location>
</feature>
<dbReference type="Pfam" id="PF12430">
    <property type="entry name" value="ABA_GPCR"/>
    <property type="match status" value="1"/>
</dbReference>
<evidence type="ECO:0000256" key="5">
    <source>
        <dbReference type="SAM" id="Phobius"/>
    </source>
</evidence>
<dbReference type="GO" id="GO:0016020">
    <property type="term" value="C:membrane"/>
    <property type="evidence" value="ECO:0007669"/>
    <property type="project" value="UniProtKB-SubCell"/>
</dbReference>
<feature type="transmembrane region" description="Helical" evidence="5">
    <location>
        <begin position="191"/>
        <end position="212"/>
    </location>
</feature>
<organism evidence="8 9">
    <name type="scientific">Coprinopsis marcescibilis</name>
    <name type="common">Agaric fungus</name>
    <name type="synonym">Psathyrella marcescibilis</name>
    <dbReference type="NCBI Taxonomy" id="230819"/>
    <lineage>
        <taxon>Eukaryota</taxon>
        <taxon>Fungi</taxon>
        <taxon>Dikarya</taxon>
        <taxon>Basidiomycota</taxon>
        <taxon>Agaricomycotina</taxon>
        <taxon>Agaricomycetes</taxon>
        <taxon>Agaricomycetidae</taxon>
        <taxon>Agaricales</taxon>
        <taxon>Agaricineae</taxon>
        <taxon>Psathyrellaceae</taxon>
        <taxon>Coprinopsis</taxon>
    </lineage>
</organism>
<dbReference type="EMBL" id="ML210331">
    <property type="protein sequence ID" value="TFK19653.1"/>
    <property type="molecule type" value="Genomic_DNA"/>
</dbReference>
<evidence type="ECO:0000259" key="7">
    <source>
        <dbReference type="Pfam" id="PF12537"/>
    </source>
</evidence>
<reference evidence="8 9" key="1">
    <citation type="journal article" date="2019" name="Nat. Ecol. Evol.">
        <title>Megaphylogeny resolves global patterns of mushroom evolution.</title>
        <authorList>
            <person name="Varga T."/>
            <person name="Krizsan K."/>
            <person name="Foldi C."/>
            <person name="Dima B."/>
            <person name="Sanchez-Garcia M."/>
            <person name="Sanchez-Ramirez S."/>
            <person name="Szollosi G.J."/>
            <person name="Szarkandi J.G."/>
            <person name="Papp V."/>
            <person name="Albert L."/>
            <person name="Andreopoulos W."/>
            <person name="Angelini C."/>
            <person name="Antonin V."/>
            <person name="Barry K.W."/>
            <person name="Bougher N.L."/>
            <person name="Buchanan P."/>
            <person name="Buyck B."/>
            <person name="Bense V."/>
            <person name="Catcheside P."/>
            <person name="Chovatia M."/>
            <person name="Cooper J."/>
            <person name="Damon W."/>
            <person name="Desjardin D."/>
            <person name="Finy P."/>
            <person name="Geml J."/>
            <person name="Haridas S."/>
            <person name="Hughes K."/>
            <person name="Justo A."/>
            <person name="Karasinski D."/>
            <person name="Kautmanova I."/>
            <person name="Kiss B."/>
            <person name="Kocsube S."/>
            <person name="Kotiranta H."/>
            <person name="LaButti K.M."/>
            <person name="Lechner B.E."/>
            <person name="Liimatainen K."/>
            <person name="Lipzen A."/>
            <person name="Lukacs Z."/>
            <person name="Mihaltcheva S."/>
            <person name="Morgado L.N."/>
            <person name="Niskanen T."/>
            <person name="Noordeloos M.E."/>
            <person name="Ohm R.A."/>
            <person name="Ortiz-Santana B."/>
            <person name="Ovrebo C."/>
            <person name="Racz N."/>
            <person name="Riley R."/>
            <person name="Savchenko A."/>
            <person name="Shiryaev A."/>
            <person name="Soop K."/>
            <person name="Spirin V."/>
            <person name="Szebenyi C."/>
            <person name="Tomsovsky M."/>
            <person name="Tulloss R.E."/>
            <person name="Uehling J."/>
            <person name="Grigoriev I.V."/>
            <person name="Vagvolgyi C."/>
            <person name="Papp T."/>
            <person name="Martin F.M."/>
            <person name="Miettinen O."/>
            <person name="Hibbett D.S."/>
            <person name="Nagy L.G."/>
        </authorList>
    </citation>
    <scope>NUCLEOTIDE SEQUENCE [LARGE SCALE GENOMIC DNA]</scope>
    <source>
        <strain evidence="8 9">CBS 121175</strain>
    </source>
</reference>
<accession>A0A5C3KIK4</accession>
<dbReference type="PANTHER" id="PTHR15948">
    <property type="entry name" value="G-PROTEIN COUPLED RECEPTOR 89-RELATED"/>
    <property type="match status" value="1"/>
</dbReference>
<keyword evidence="2 5" id="KW-0812">Transmembrane</keyword>
<evidence type="ECO:0000256" key="4">
    <source>
        <dbReference type="ARBA" id="ARBA00023136"/>
    </source>
</evidence>
<evidence type="ECO:0000256" key="3">
    <source>
        <dbReference type="ARBA" id="ARBA00022989"/>
    </source>
</evidence>
<feature type="transmembrane region" description="Helical" evidence="5">
    <location>
        <begin position="384"/>
        <end position="405"/>
    </location>
</feature>
<dbReference type="InterPro" id="IPR025969">
    <property type="entry name" value="ABA_GPCR_dom"/>
</dbReference>
<proteinExistence type="predicted"/>
<feature type="domain" description="Golgi pH regulator conserved" evidence="7">
    <location>
        <begin position="187"/>
        <end position="255"/>
    </location>
</feature>
<dbReference type="Proteomes" id="UP000307440">
    <property type="component" value="Unassembled WGS sequence"/>
</dbReference>
<evidence type="ECO:0000256" key="1">
    <source>
        <dbReference type="ARBA" id="ARBA00004141"/>
    </source>
</evidence>
<keyword evidence="9" id="KW-1185">Reference proteome</keyword>
<feature type="transmembrane region" description="Helical" evidence="5">
    <location>
        <begin position="473"/>
        <end position="492"/>
    </location>
</feature>
<name>A0A5C3KIK4_COPMA</name>
<evidence type="ECO:0000313" key="8">
    <source>
        <dbReference type="EMBL" id="TFK19653.1"/>
    </source>
</evidence>
<dbReference type="Pfam" id="PF12537">
    <property type="entry name" value="GPHR_N"/>
    <property type="match status" value="1"/>
</dbReference>
<feature type="domain" description="Abscisic acid G-protein coupled receptor-like" evidence="6">
    <location>
        <begin position="312"/>
        <end position="498"/>
    </location>
</feature>
<dbReference type="InterPro" id="IPR015672">
    <property type="entry name" value="GPHR/GTG"/>
</dbReference>
<feature type="transmembrane region" description="Helical" evidence="5">
    <location>
        <begin position="417"/>
        <end position="437"/>
    </location>
</feature>
<feature type="transmembrane region" description="Helical" evidence="5">
    <location>
        <begin position="85"/>
        <end position="107"/>
    </location>
</feature>
<evidence type="ECO:0000259" key="6">
    <source>
        <dbReference type="Pfam" id="PF12430"/>
    </source>
</evidence>
<evidence type="ECO:0008006" key="10">
    <source>
        <dbReference type="Google" id="ProtNLM"/>
    </source>
</evidence>
<keyword evidence="3 5" id="KW-1133">Transmembrane helix</keyword>
<gene>
    <name evidence="8" type="ORF">FA15DRAFT_674243</name>
</gene>